<reference evidence="1 2" key="1">
    <citation type="submission" date="2019-03" db="EMBL/GenBank/DDBJ databases">
        <title>Genomic Encyclopedia of Type Strains, Phase IV (KMG-IV): sequencing the most valuable type-strain genomes for metagenomic binning, comparative biology and taxonomic classification.</title>
        <authorList>
            <person name="Goeker M."/>
        </authorList>
    </citation>
    <scope>NUCLEOTIDE SEQUENCE [LARGE SCALE GENOMIC DNA]</scope>
    <source>
        <strain evidence="1 2">DSM 22362</strain>
    </source>
</reference>
<dbReference type="OrthoDB" id="9797097at2"/>
<protein>
    <submittedName>
        <fullName evidence="1">Uncharacterized protein</fullName>
    </submittedName>
</protein>
<proteinExistence type="predicted"/>
<name>A0A4R3VUL9_9SPHI</name>
<keyword evidence="2" id="KW-1185">Reference proteome</keyword>
<dbReference type="Proteomes" id="UP000295197">
    <property type="component" value="Unassembled WGS sequence"/>
</dbReference>
<sequence>MLCSIFISQYRQYNEVEDRLNMAYANNSKSSPTLYKLFSTFSEVDNLFSLYANSFDEANLKAYQIKLDTLSQIIHSLDTVLPPQENQKAQKEIAILDQSLSLEYINLKKKIEDLILFSEEELPENSSDLRTVQRSSVLNVDSAINRILNDTTVNSLSNADTIVFKKQRLFDRIFRAKNDTLLNTNNSTVLNINQIDIVHKNIENIIRTNEASFINNFQSLRRIYLQSK</sequence>
<organism evidence="1 2">
    <name type="scientific">Sphingobacterium alimentarium</name>
    <dbReference type="NCBI Taxonomy" id="797292"/>
    <lineage>
        <taxon>Bacteria</taxon>
        <taxon>Pseudomonadati</taxon>
        <taxon>Bacteroidota</taxon>
        <taxon>Sphingobacteriia</taxon>
        <taxon>Sphingobacteriales</taxon>
        <taxon>Sphingobacteriaceae</taxon>
        <taxon>Sphingobacterium</taxon>
    </lineage>
</organism>
<gene>
    <name evidence="1" type="ORF">EDC17_101026</name>
</gene>
<accession>A0A4R3VUL9</accession>
<dbReference type="AlphaFoldDB" id="A0A4R3VUL9"/>
<dbReference type="RefSeq" id="WP_132777124.1">
    <property type="nucleotide sequence ID" value="NZ_SMBZ01000010.1"/>
</dbReference>
<comment type="caution">
    <text evidence="1">The sequence shown here is derived from an EMBL/GenBank/DDBJ whole genome shotgun (WGS) entry which is preliminary data.</text>
</comment>
<dbReference type="EMBL" id="SMBZ01000010">
    <property type="protein sequence ID" value="TCV18625.1"/>
    <property type="molecule type" value="Genomic_DNA"/>
</dbReference>
<evidence type="ECO:0000313" key="1">
    <source>
        <dbReference type="EMBL" id="TCV18625.1"/>
    </source>
</evidence>
<evidence type="ECO:0000313" key="2">
    <source>
        <dbReference type="Proteomes" id="UP000295197"/>
    </source>
</evidence>